<protein>
    <submittedName>
        <fullName evidence="1">Uncharacterized protein</fullName>
    </submittedName>
</protein>
<sequence>MFSSQEASSTDDSSFIMMDEYVVPNRKFPDYLERSDEASVLNLMDDYWVKTECFYLTDHGKVRGALLLSRNGFEFISYPKNIGNIHNITGGAADQANRLKKLDEELFEAEITKMLKKRSEGPIGDRHHRLP</sequence>
<gene>
    <name evidence="1" type="ORF">SINC0208_LOCUS6517</name>
</gene>
<dbReference type="EMBL" id="HBIH01016036">
    <property type="protein sequence ID" value="CAE0325892.1"/>
    <property type="molecule type" value="Transcribed_RNA"/>
</dbReference>
<organism evidence="1">
    <name type="scientific">Strombidium inclinatum</name>
    <dbReference type="NCBI Taxonomy" id="197538"/>
    <lineage>
        <taxon>Eukaryota</taxon>
        <taxon>Sar</taxon>
        <taxon>Alveolata</taxon>
        <taxon>Ciliophora</taxon>
        <taxon>Intramacronucleata</taxon>
        <taxon>Spirotrichea</taxon>
        <taxon>Oligotrichia</taxon>
        <taxon>Strombidiidae</taxon>
        <taxon>Strombidium</taxon>
    </lineage>
</organism>
<proteinExistence type="predicted"/>
<accession>A0A7S3IKB0</accession>
<evidence type="ECO:0000313" key="1">
    <source>
        <dbReference type="EMBL" id="CAE0325892.1"/>
    </source>
</evidence>
<reference evidence="1" key="1">
    <citation type="submission" date="2021-01" db="EMBL/GenBank/DDBJ databases">
        <authorList>
            <person name="Corre E."/>
            <person name="Pelletier E."/>
            <person name="Niang G."/>
            <person name="Scheremetjew M."/>
            <person name="Finn R."/>
            <person name="Kale V."/>
            <person name="Holt S."/>
            <person name="Cochrane G."/>
            <person name="Meng A."/>
            <person name="Brown T."/>
            <person name="Cohen L."/>
        </authorList>
    </citation>
    <scope>NUCLEOTIDE SEQUENCE</scope>
    <source>
        <strain evidence="1">S3</strain>
    </source>
</reference>
<dbReference type="AlphaFoldDB" id="A0A7S3IKB0"/>
<name>A0A7S3IKB0_9SPIT</name>